<dbReference type="EMBL" id="JAACJO010000007">
    <property type="protein sequence ID" value="KAF5356176.1"/>
    <property type="molecule type" value="Genomic_DNA"/>
</dbReference>
<evidence type="ECO:0008006" key="5">
    <source>
        <dbReference type="Google" id="ProtNLM"/>
    </source>
</evidence>
<feature type="compositionally biased region" description="Basic and acidic residues" evidence="2">
    <location>
        <begin position="238"/>
        <end position="250"/>
    </location>
</feature>
<feature type="compositionally biased region" description="Basic and acidic residues" evidence="2">
    <location>
        <begin position="210"/>
        <end position="224"/>
    </location>
</feature>
<comment type="similarity">
    <text evidence="1">Belongs to the SH3BGR family.</text>
</comment>
<proteinExistence type="inferred from homology"/>
<dbReference type="InterPro" id="IPR036249">
    <property type="entry name" value="Thioredoxin-like_sf"/>
</dbReference>
<evidence type="ECO:0000256" key="1">
    <source>
        <dbReference type="ARBA" id="ARBA00007764"/>
    </source>
</evidence>
<evidence type="ECO:0000313" key="3">
    <source>
        <dbReference type="EMBL" id="KAF5356176.1"/>
    </source>
</evidence>
<dbReference type="PANTHER" id="PTHR12232">
    <property type="entry name" value="SH3 DOMAIN-BINDING GLUTAMIC ACID-RICH-LIKE PROTEIN"/>
    <property type="match status" value="1"/>
</dbReference>
<organism evidence="3 4">
    <name type="scientific">Leucocoprinus leucothites</name>
    <dbReference type="NCBI Taxonomy" id="201217"/>
    <lineage>
        <taxon>Eukaryota</taxon>
        <taxon>Fungi</taxon>
        <taxon>Dikarya</taxon>
        <taxon>Basidiomycota</taxon>
        <taxon>Agaricomycotina</taxon>
        <taxon>Agaricomycetes</taxon>
        <taxon>Agaricomycetidae</taxon>
        <taxon>Agaricales</taxon>
        <taxon>Agaricineae</taxon>
        <taxon>Agaricaceae</taxon>
        <taxon>Leucocoprinus</taxon>
    </lineage>
</organism>
<dbReference type="Pfam" id="PF04908">
    <property type="entry name" value="SH3BGR"/>
    <property type="match status" value="1"/>
</dbReference>
<dbReference type="Gene3D" id="3.40.30.10">
    <property type="entry name" value="Glutaredoxin"/>
    <property type="match status" value="1"/>
</dbReference>
<comment type="caution">
    <text evidence="3">The sequence shown here is derived from an EMBL/GenBank/DDBJ whole genome shotgun (WGS) entry which is preliminary data.</text>
</comment>
<gene>
    <name evidence="3" type="ORF">D9756_004090</name>
</gene>
<feature type="region of interest" description="Disordered" evidence="2">
    <location>
        <begin position="198"/>
        <end position="250"/>
    </location>
</feature>
<name>A0A8H5DBB0_9AGAR</name>
<accession>A0A8H5DBB0</accession>
<dbReference type="InterPro" id="IPR051033">
    <property type="entry name" value="SH3BGR"/>
</dbReference>
<protein>
    <recommendedName>
        <fullName evidence="5">SH3 domain-binding glutamic acid-rich protein</fullName>
    </recommendedName>
</protein>
<dbReference type="Proteomes" id="UP000559027">
    <property type="component" value="Unassembled WGS sequence"/>
</dbReference>
<dbReference type="SUPFAM" id="SSF52833">
    <property type="entry name" value="Thioredoxin-like"/>
    <property type="match status" value="1"/>
</dbReference>
<dbReference type="OrthoDB" id="9932926at2759"/>
<dbReference type="InterPro" id="IPR006993">
    <property type="entry name" value="Glut_rich_SH3-bd"/>
</dbReference>
<keyword evidence="4" id="KW-1185">Reference proteome</keyword>
<sequence>MPSPPVAVFLTTIASQPALRQRQEYLLRILQVKKIPFTSYDLASDEEAKRIWRRKAPADKQQLPGILVGGTFPGTFQDFEEAVEYDELDRFLRLSETWNENEDSLLAGPKLPEAKPVGVPGAMMPLQMTPDRLKQKILAQPPKSPLSAAGAKKPVPVNKRVGERDLGDELSGYGLQGVKVTDDELLDLMKDLGMDDEAAGDMVKGLGGSDGKEGKKAVVKELKKPSVQATGEVEENAEEPKEKEEMKEVS</sequence>
<dbReference type="PANTHER" id="PTHR12232:SF0">
    <property type="entry name" value="THIOREDOXIN DOMAIN-CONTAINING PROTEIN"/>
    <property type="match status" value="1"/>
</dbReference>
<evidence type="ECO:0000313" key="4">
    <source>
        <dbReference type="Proteomes" id="UP000559027"/>
    </source>
</evidence>
<dbReference type="AlphaFoldDB" id="A0A8H5DBB0"/>
<evidence type="ECO:0000256" key="2">
    <source>
        <dbReference type="SAM" id="MobiDB-lite"/>
    </source>
</evidence>
<dbReference type="GO" id="GO:0005737">
    <property type="term" value="C:cytoplasm"/>
    <property type="evidence" value="ECO:0007669"/>
    <property type="project" value="TreeGrafter"/>
</dbReference>
<reference evidence="3 4" key="1">
    <citation type="journal article" date="2020" name="ISME J.">
        <title>Uncovering the hidden diversity of litter-decomposition mechanisms in mushroom-forming fungi.</title>
        <authorList>
            <person name="Floudas D."/>
            <person name="Bentzer J."/>
            <person name="Ahren D."/>
            <person name="Johansson T."/>
            <person name="Persson P."/>
            <person name="Tunlid A."/>
        </authorList>
    </citation>
    <scope>NUCLEOTIDE SEQUENCE [LARGE SCALE GENOMIC DNA]</scope>
    <source>
        <strain evidence="3 4">CBS 146.42</strain>
    </source>
</reference>